<feature type="region of interest" description="Disordered" evidence="1">
    <location>
        <begin position="86"/>
        <end position="105"/>
    </location>
</feature>
<evidence type="ECO:0000256" key="1">
    <source>
        <dbReference type="SAM" id="MobiDB-lite"/>
    </source>
</evidence>
<evidence type="ECO:0000313" key="3">
    <source>
        <dbReference type="Proteomes" id="UP000015350"/>
    </source>
</evidence>
<comment type="caution">
    <text evidence="2">The sequence shown here is derived from an EMBL/GenBank/DDBJ whole genome shotgun (WGS) entry which is preliminary data.</text>
</comment>
<proteinExistence type="predicted"/>
<reference evidence="2 3" key="1">
    <citation type="submission" date="2013-04" db="EMBL/GenBank/DDBJ databases">
        <authorList>
            <person name="Kuznetsov B."/>
            <person name="Ivanovsky R."/>
        </authorList>
    </citation>
    <scope>NUCLEOTIDE SEQUENCE [LARGE SCALE GENOMIC DNA]</scope>
    <source>
        <strain evidence="2 3">MGU-K5</strain>
    </source>
</reference>
<name>S9SDQ9_MAGFU</name>
<protein>
    <submittedName>
        <fullName evidence="2">Uncharacterized protein</fullName>
    </submittedName>
</protein>
<feature type="region of interest" description="Disordered" evidence="1">
    <location>
        <begin position="35"/>
        <end position="62"/>
    </location>
</feature>
<accession>S9SDQ9</accession>
<evidence type="ECO:0000313" key="2">
    <source>
        <dbReference type="EMBL" id="EPY02183.1"/>
    </source>
</evidence>
<dbReference type="EMBL" id="AQPH01000020">
    <property type="protein sequence ID" value="EPY02183.1"/>
    <property type="molecule type" value="Genomic_DNA"/>
</dbReference>
<dbReference type="Proteomes" id="UP000015350">
    <property type="component" value="Unassembled WGS sequence"/>
</dbReference>
<dbReference type="AlphaFoldDB" id="S9SDQ9"/>
<organism evidence="2 3">
    <name type="scientific">Magnetospirillum fulvum MGU-K5</name>
    <dbReference type="NCBI Taxonomy" id="1316936"/>
    <lineage>
        <taxon>Bacteria</taxon>
        <taxon>Pseudomonadati</taxon>
        <taxon>Pseudomonadota</taxon>
        <taxon>Alphaproteobacteria</taxon>
        <taxon>Rhodospirillales</taxon>
        <taxon>Rhodospirillaceae</taxon>
        <taxon>Magnetospirillum</taxon>
    </lineage>
</organism>
<gene>
    <name evidence="2" type="ORF">K678_07388</name>
</gene>
<sequence>MPKLAEIAENFHRADLTKPQKKAHFKAWTKLVAERDAEVSSQTGTKLPRKGVGQGAGGGRPKSAITKAAEEAGLSRSVAYRTVADDPAPNLLTPSTSSATPHPVSPDRADLFQRAARTLGGSSRLGGVCGRKLSTCPQRRPHGLGGQFGGMPAPQRFGAVLVVGKRPAGHLFQYLVIARTRRRRLHGGSYRADNSPDDAGLGWRAVRLGRDERNVEMNDR</sequence>